<accession>A0ABT2K898</accession>
<evidence type="ECO:0000313" key="3">
    <source>
        <dbReference type="EMBL" id="MCT4332748.1"/>
    </source>
</evidence>
<comment type="caution">
    <text evidence="3">The sequence shown here is derived from an EMBL/GenBank/DDBJ whole genome shotgun (WGS) entry which is preliminary data.</text>
</comment>
<proteinExistence type="predicted"/>
<dbReference type="NCBIfam" id="TIGR04052">
    <property type="entry name" value="MbnP_like_WxW"/>
    <property type="match status" value="1"/>
</dbReference>
<dbReference type="InterPro" id="IPR023977">
    <property type="entry name" value="MbnP-like"/>
</dbReference>
<keyword evidence="1" id="KW-0732">Signal</keyword>
<dbReference type="EMBL" id="JANAVZ010000004">
    <property type="protein sequence ID" value="MCT4332748.1"/>
    <property type="molecule type" value="Genomic_DNA"/>
</dbReference>
<evidence type="ECO:0000259" key="2">
    <source>
        <dbReference type="Pfam" id="PF20243"/>
    </source>
</evidence>
<organism evidence="3 4">
    <name type="scientific">Paracoccus maritimus</name>
    <dbReference type="NCBI Taxonomy" id="2933292"/>
    <lineage>
        <taxon>Bacteria</taxon>
        <taxon>Pseudomonadati</taxon>
        <taxon>Pseudomonadota</taxon>
        <taxon>Alphaproteobacteria</taxon>
        <taxon>Rhodobacterales</taxon>
        <taxon>Paracoccaceae</taxon>
        <taxon>Paracoccus</taxon>
    </lineage>
</organism>
<evidence type="ECO:0000313" key="4">
    <source>
        <dbReference type="Proteomes" id="UP001320702"/>
    </source>
</evidence>
<reference evidence="3 4" key="1">
    <citation type="submission" date="2022-04" db="EMBL/GenBank/DDBJ databases">
        <title>Paracoccus sp. YLB-12 draft genome sequence.</title>
        <authorList>
            <person name="Yu L."/>
        </authorList>
    </citation>
    <scope>NUCLEOTIDE SEQUENCE [LARGE SCALE GENOMIC DNA]</scope>
    <source>
        <strain evidence="3 4">YLB-12</strain>
    </source>
</reference>
<name>A0ABT2K898_9RHOB</name>
<dbReference type="InterPro" id="IPR046863">
    <property type="entry name" value="MbnP-like_dom"/>
</dbReference>
<protein>
    <submittedName>
        <fullName evidence="3">Metallo-mystery pair system four-Cys motif protein</fullName>
    </submittedName>
</protein>
<dbReference type="Proteomes" id="UP001320702">
    <property type="component" value="Unassembled WGS sequence"/>
</dbReference>
<keyword evidence="4" id="KW-1185">Reference proteome</keyword>
<dbReference type="Pfam" id="PF20243">
    <property type="entry name" value="MbnP"/>
    <property type="match status" value="1"/>
</dbReference>
<gene>
    <name evidence="3" type="ORF">MU516_07685</name>
</gene>
<feature type="domain" description="Copper-binding protein MbnP-like" evidence="2">
    <location>
        <begin position="22"/>
        <end position="262"/>
    </location>
</feature>
<feature type="signal peptide" evidence="1">
    <location>
        <begin position="1"/>
        <end position="19"/>
    </location>
</feature>
<dbReference type="RefSeq" id="WP_260276633.1">
    <property type="nucleotide sequence ID" value="NZ_JANAVZ010000004.1"/>
</dbReference>
<sequence>MKRFLLAATAALVASPALADMNVEIPFAAEIAGAPFACTDSYTGLGSAETEVQFLDFRLFVSSANLIAADGTRVPVELDQDGAWQIENIALLDFEDSTGSCANGTPQVNTTLRGTVPEGDYRGLEFEVGVPFDWNHGDPTTAPAPLNLTAMFWNWRGGYKFVKIEFSPTTPSGLSMAAEGHSEDATHGQGPRGWMLHLGSTQCAAPEATTPPAEACANPNRVAVALPDFVPGESTVVIDPAVVVGGADLTQNTAETSPGCMSGGRRIR</sequence>
<evidence type="ECO:0000256" key="1">
    <source>
        <dbReference type="SAM" id="SignalP"/>
    </source>
</evidence>
<feature type="chain" id="PRO_5047215261" evidence="1">
    <location>
        <begin position="20"/>
        <end position="268"/>
    </location>
</feature>